<evidence type="ECO:0000256" key="2">
    <source>
        <dbReference type="ARBA" id="ARBA00003213"/>
    </source>
</evidence>
<dbReference type="InterPro" id="IPR027417">
    <property type="entry name" value="P-loop_NTPase"/>
</dbReference>
<feature type="site" description="Interaction with substrate tRNA" evidence="10">
    <location>
        <position position="103"/>
    </location>
</feature>
<comment type="cofactor">
    <cofactor evidence="1 10">
        <name>Mg(2+)</name>
        <dbReference type="ChEBI" id="CHEBI:18420"/>
    </cofactor>
</comment>
<dbReference type="GO" id="GO:0052381">
    <property type="term" value="F:tRNA dimethylallyltransferase activity"/>
    <property type="evidence" value="ECO:0007669"/>
    <property type="project" value="UniProtKB-UniRule"/>
</dbReference>
<sequence length="315" mass="35881">MKKLWPLVVITGPTATGKTAVGIEVALRLGGEIISADSMMVYKGMDIGTAKPSLEERKGVPHHLIDVVEPHEHFSVGAFQALARKLIEEIHSRGRLPLLVGGTALYIRAVIDGYTFPVKADKELRQRLLKEAQEKGTAHLHAQLQAIDPRAAGKIHPHDRKRIVRALEIYYQTGKPPSEVMKKEPPPYDVLMFGLNLPREELYRRIEQRVDAMLAAGLVEEVRRLLEQGVPPQATSMQGLGYKEIAAYLRGEISFEQAVYLIKRNTRRFAKRQLTWFRHDPRICWLDVAQYKGVEDLAEEIVRRVQDYFGFERKF</sequence>
<evidence type="ECO:0000256" key="13">
    <source>
        <dbReference type="RuleBase" id="RU003785"/>
    </source>
</evidence>
<comment type="caution">
    <text evidence="14">The sequence shown here is derived from an EMBL/GenBank/DDBJ whole genome shotgun (WGS) entry which is preliminary data.</text>
</comment>
<evidence type="ECO:0000256" key="10">
    <source>
        <dbReference type="HAMAP-Rule" id="MF_00185"/>
    </source>
</evidence>
<evidence type="ECO:0000256" key="4">
    <source>
        <dbReference type="ARBA" id="ARBA00022679"/>
    </source>
</evidence>
<reference evidence="14 15" key="1">
    <citation type="submission" date="2018-08" db="EMBL/GenBank/DDBJ databases">
        <title>Form III RuBisCO-mediated autotrophy in Thermodesulfobium bacteria.</title>
        <authorList>
            <person name="Toshchakov S.V."/>
            <person name="Kublanov I.V."/>
            <person name="Frolov E."/>
            <person name="Bonch-Osmolovskaya E.A."/>
            <person name="Tourova T.P."/>
            <person name="Chernych N.A."/>
            <person name="Lebedinsky A.V."/>
        </authorList>
    </citation>
    <scope>NUCLEOTIDE SEQUENCE [LARGE SCALE GENOMIC DNA]</scope>
    <source>
        <strain evidence="14 15">SR</strain>
    </source>
</reference>
<organism evidence="14 15">
    <name type="scientific">Ammonifex thiophilus</name>
    <dbReference type="NCBI Taxonomy" id="444093"/>
    <lineage>
        <taxon>Bacteria</taxon>
        <taxon>Bacillati</taxon>
        <taxon>Bacillota</taxon>
        <taxon>Clostridia</taxon>
        <taxon>Thermoanaerobacterales</taxon>
        <taxon>Thermoanaerobacteraceae</taxon>
        <taxon>Ammonifex</taxon>
    </lineage>
</organism>
<comment type="function">
    <text evidence="2 10 12">Catalyzes the transfer of a dimethylallyl group onto the adenine at position 37 in tRNAs that read codons beginning with uridine, leading to the formation of N6-(dimethylallyl)adenosine (i(6)A).</text>
</comment>
<dbReference type="Pfam" id="PF01715">
    <property type="entry name" value="IPPT"/>
    <property type="match status" value="1"/>
</dbReference>
<evidence type="ECO:0000256" key="3">
    <source>
        <dbReference type="ARBA" id="ARBA00005842"/>
    </source>
</evidence>
<dbReference type="GO" id="GO:0006400">
    <property type="term" value="P:tRNA modification"/>
    <property type="evidence" value="ECO:0007669"/>
    <property type="project" value="TreeGrafter"/>
</dbReference>
<evidence type="ECO:0000256" key="8">
    <source>
        <dbReference type="ARBA" id="ARBA00022842"/>
    </source>
</evidence>
<keyword evidence="6 10" id="KW-0547">Nucleotide-binding</keyword>
<keyword evidence="8 10" id="KW-0460">Magnesium</keyword>
<dbReference type="EMBL" id="QSLN01000001">
    <property type="protein sequence ID" value="RDV84769.1"/>
    <property type="molecule type" value="Genomic_DNA"/>
</dbReference>
<protein>
    <recommendedName>
        <fullName evidence="10">tRNA dimethylallyltransferase</fullName>
        <ecNumber evidence="10">2.5.1.75</ecNumber>
    </recommendedName>
    <alternativeName>
        <fullName evidence="10">Dimethylallyl diphosphate:tRNA dimethylallyltransferase</fullName>
        <shortName evidence="10">DMAPP:tRNA dimethylallyltransferase</shortName>
        <shortName evidence="10">DMATase</shortName>
    </alternativeName>
    <alternativeName>
        <fullName evidence="10">Isopentenyl-diphosphate:tRNA isopentenyltransferase</fullName>
        <shortName evidence="10">IPP transferase</shortName>
        <shortName evidence="10">IPPT</shortName>
        <shortName evidence="10">IPTase</shortName>
    </alternativeName>
</protein>
<evidence type="ECO:0000313" key="14">
    <source>
        <dbReference type="EMBL" id="RDV84769.1"/>
    </source>
</evidence>
<evidence type="ECO:0000256" key="5">
    <source>
        <dbReference type="ARBA" id="ARBA00022694"/>
    </source>
</evidence>
<evidence type="ECO:0000256" key="1">
    <source>
        <dbReference type="ARBA" id="ARBA00001946"/>
    </source>
</evidence>
<dbReference type="GO" id="GO:0005524">
    <property type="term" value="F:ATP binding"/>
    <property type="evidence" value="ECO:0007669"/>
    <property type="project" value="UniProtKB-UniRule"/>
</dbReference>
<comment type="similarity">
    <text evidence="3 10 13">Belongs to the IPP transferase family.</text>
</comment>
<dbReference type="Proteomes" id="UP000256329">
    <property type="component" value="Unassembled WGS sequence"/>
</dbReference>
<evidence type="ECO:0000256" key="7">
    <source>
        <dbReference type="ARBA" id="ARBA00022840"/>
    </source>
</evidence>
<evidence type="ECO:0000313" key="15">
    <source>
        <dbReference type="Proteomes" id="UP000256329"/>
    </source>
</evidence>
<dbReference type="NCBIfam" id="TIGR00174">
    <property type="entry name" value="miaA"/>
    <property type="match status" value="1"/>
</dbReference>
<keyword evidence="4 10" id="KW-0808">Transferase</keyword>
<evidence type="ECO:0000256" key="9">
    <source>
        <dbReference type="ARBA" id="ARBA00049563"/>
    </source>
</evidence>
<name>A0A3D8P8L0_9THEO</name>
<evidence type="ECO:0000256" key="12">
    <source>
        <dbReference type="RuleBase" id="RU003784"/>
    </source>
</evidence>
<gene>
    <name evidence="10" type="primary">miaA</name>
    <name evidence="14" type="ORF">DXX99_01615</name>
</gene>
<dbReference type="PANTHER" id="PTHR11088:SF60">
    <property type="entry name" value="TRNA DIMETHYLALLYLTRANSFERASE"/>
    <property type="match status" value="1"/>
</dbReference>
<dbReference type="RefSeq" id="WP_115791762.1">
    <property type="nucleotide sequence ID" value="NZ_QSLN01000001.1"/>
</dbReference>
<proteinExistence type="inferred from homology"/>
<dbReference type="AlphaFoldDB" id="A0A3D8P8L0"/>
<feature type="site" description="Interaction with substrate tRNA" evidence="10">
    <location>
        <position position="125"/>
    </location>
</feature>
<dbReference type="Gene3D" id="1.10.20.140">
    <property type="match status" value="1"/>
</dbReference>
<dbReference type="FunFam" id="1.10.20.140:FF:000001">
    <property type="entry name" value="tRNA dimethylallyltransferase"/>
    <property type="match status" value="1"/>
</dbReference>
<dbReference type="HAMAP" id="MF_00185">
    <property type="entry name" value="IPP_trans"/>
    <property type="match status" value="1"/>
</dbReference>
<dbReference type="PANTHER" id="PTHR11088">
    <property type="entry name" value="TRNA DIMETHYLALLYLTRANSFERASE"/>
    <property type="match status" value="1"/>
</dbReference>
<feature type="region of interest" description="Interaction with substrate tRNA" evidence="10">
    <location>
        <begin position="37"/>
        <end position="40"/>
    </location>
</feature>
<dbReference type="Gene3D" id="3.40.50.300">
    <property type="entry name" value="P-loop containing nucleotide triphosphate hydrolases"/>
    <property type="match status" value="1"/>
</dbReference>
<comment type="subunit">
    <text evidence="10">Monomer.</text>
</comment>
<keyword evidence="15" id="KW-1185">Reference proteome</keyword>
<comment type="caution">
    <text evidence="10">Lacks conserved residue(s) required for the propagation of feature annotation.</text>
</comment>
<feature type="binding site" evidence="10">
    <location>
        <begin position="12"/>
        <end position="19"/>
    </location>
    <ligand>
        <name>ATP</name>
        <dbReference type="ChEBI" id="CHEBI:30616"/>
    </ligand>
</feature>
<evidence type="ECO:0000256" key="11">
    <source>
        <dbReference type="RuleBase" id="RU003783"/>
    </source>
</evidence>
<keyword evidence="5 10" id="KW-0819">tRNA processing</keyword>
<feature type="binding site" evidence="10">
    <location>
        <begin position="14"/>
        <end position="19"/>
    </location>
    <ligand>
        <name>substrate</name>
    </ligand>
</feature>
<dbReference type="OrthoDB" id="9776390at2"/>
<dbReference type="InterPro" id="IPR018022">
    <property type="entry name" value="IPT"/>
</dbReference>
<dbReference type="SUPFAM" id="SSF52540">
    <property type="entry name" value="P-loop containing nucleoside triphosphate hydrolases"/>
    <property type="match status" value="2"/>
</dbReference>
<evidence type="ECO:0000256" key="6">
    <source>
        <dbReference type="ARBA" id="ARBA00022741"/>
    </source>
</evidence>
<keyword evidence="7 10" id="KW-0067">ATP-binding</keyword>
<comment type="catalytic activity">
    <reaction evidence="9 10 11">
        <text>adenosine(37) in tRNA + dimethylallyl diphosphate = N(6)-dimethylallyladenosine(37) in tRNA + diphosphate</text>
        <dbReference type="Rhea" id="RHEA:26482"/>
        <dbReference type="Rhea" id="RHEA-COMP:10162"/>
        <dbReference type="Rhea" id="RHEA-COMP:10375"/>
        <dbReference type="ChEBI" id="CHEBI:33019"/>
        <dbReference type="ChEBI" id="CHEBI:57623"/>
        <dbReference type="ChEBI" id="CHEBI:74411"/>
        <dbReference type="ChEBI" id="CHEBI:74415"/>
        <dbReference type="EC" id="2.5.1.75"/>
    </reaction>
</comment>
<dbReference type="EC" id="2.5.1.75" evidence="10"/>
<accession>A0A3D8P8L0</accession>
<dbReference type="InterPro" id="IPR039657">
    <property type="entry name" value="Dimethylallyltransferase"/>
</dbReference>